<dbReference type="EMBL" id="JAFJYH010000010">
    <property type="protein sequence ID" value="KAG4425457.1"/>
    <property type="molecule type" value="Genomic_DNA"/>
</dbReference>
<reference evidence="4" key="1">
    <citation type="submission" date="2021-02" db="EMBL/GenBank/DDBJ databases">
        <title>Genome sequence Cadophora malorum strain M34.</title>
        <authorList>
            <person name="Stefanovic E."/>
            <person name="Vu D."/>
            <person name="Scully C."/>
            <person name="Dijksterhuis J."/>
            <person name="Roader J."/>
            <person name="Houbraken J."/>
        </authorList>
    </citation>
    <scope>NUCLEOTIDE SEQUENCE</scope>
    <source>
        <strain evidence="4">M34</strain>
    </source>
</reference>
<keyword evidence="2" id="KW-0560">Oxidoreductase</keyword>
<dbReference type="InterPro" id="IPR002347">
    <property type="entry name" value="SDR_fam"/>
</dbReference>
<protein>
    <submittedName>
        <fullName evidence="4">Uncharacterized protein</fullName>
    </submittedName>
</protein>
<comment type="caution">
    <text evidence="4">The sequence shown here is derived from an EMBL/GenBank/DDBJ whole genome shotgun (WGS) entry which is preliminary data.</text>
</comment>
<proteinExistence type="inferred from homology"/>
<dbReference type="Pfam" id="PF00106">
    <property type="entry name" value="adh_short"/>
    <property type="match status" value="1"/>
</dbReference>
<dbReference type="GO" id="GO:0016616">
    <property type="term" value="F:oxidoreductase activity, acting on the CH-OH group of donors, NAD or NADP as acceptor"/>
    <property type="evidence" value="ECO:0007669"/>
    <property type="project" value="TreeGrafter"/>
</dbReference>
<dbReference type="CDD" id="cd05233">
    <property type="entry name" value="SDR_c"/>
    <property type="match status" value="1"/>
</dbReference>
<organism evidence="4 5">
    <name type="scientific">Cadophora malorum</name>
    <dbReference type="NCBI Taxonomy" id="108018"/>
    <lineage>
        <taxon>Eukaryota</taxon>
        <taxon>Fungi</taxon>
        <taxon>Dikarya</taxon>
        <taxon>Ascomycota</taxon>
        <taxon>Pezizomycotina</taxon>
        <taxon>Leotiomycetes</taxon>
        <taxon>Helotiales</taxon>
        <taxon>Ploettnerulaceae</taxon>
        <taxon>Cadophora</taxon>
    </lineage>
</organism>
<dbReference type="PANTHER" id="PTHR42760">
    <property type="entry name" value="SHORT-CHAIN DEHYDROGENASES/REDUCTASES FAMILY MEMBER"/>
    <property type="match status" value="1"/>
</dbReference>
<dbReference type="AlphaFoldDB" id="A0A8H7WIK6"/>
<evidence type="ECO:0000256" key="1">
    <source>
        <dbReference type="ARBA" id="ARBA00006484"/>
    </source>
</evidence>
<evidence type="ECO:0000313" key="5">
    <source>
        <dbReference type="Proteomes" id="UP000664132"/>
    </source>
</evidence>
<sequence>MPPPRGTPNPLEGPGDYDVTSVVHSDTYSGISPLSSPATKKSVFIVGASRGIGLAMAISFAQSGASKIAIGARSSLTTQKETILAAAKEAGREEPKVLTVKLNVSDQKSTEEAAQLVEKEIGKLDIVVNNAGILGSPAPIGDSSPDDWWDTMTTNLKGPYLVSRAFLPLLLKGGDKTIVTTSSVGAHLVGPGMSSYQTSKLAVMRLMQFISEEYKEKGIVAFCIHPGNIKTDILSSFPGGLPPIFDAVLVDTVELPADTITFLTREPRAWLGGRYINCFWDMPELVAMKDEIVKGDKFKVRLVY</sequence>
<name>A0A8H7WIK6_9HELO</name>
<dbReference type="Proteomes" id="UP000664132">
    <property type="component" value="Unassembled WGS sequence"/>
</dbReference>
<keyword evidence="5" id="KW-1185">Reference proteome</keyword>
<dbReference type="PRINTS" id="PR00080">
    <property type="entry name" value="SDRFAMILY"/>
</dbReference>
<dbReference type="OrthoDB" id="1933717at2759"/>
<comment type="similarity">
    <text evidence="1 3">Belongs to the short-chain dehydrogenases/reductases (SDR) family.</text>
</comment>
<dbReference type="SUPFAM" id="SSF51735">
    <property type="entry name" value="NAD(P)-binding Rossmann-fold domains"/>
    <property type="match status" value="1"/>
</dbReference>
<dbReference type="PANTHER" id="PTHR42760:SF37">
    <property type="entry name" value="CLAVALDEHYDE DEHYDROGENASE"/>
    <property type="match status" value="1"/>
</dbReference>
<dbReference type="InterPro" id="IPR036291">
    <property type="entry name" value="NAD(P)-bd_dom_sf"/>
</dbReference>
<dbReference type="Gene3D" id="3.40.50.720">
    <property type="entry name" value="NAD(P)-binding Rossmann-like Domain"/>
    <property type="match status" value="1"/>
</dbReference>
<gene>
    <name evidence="4" type="ORF">IFR04_001376</name>
</gene>
<dbReference type="PRINTS" id="PR00081">
    <property type="entry name" value="GDHRDH"/>
</dbReference>
<evidence type="ECO:0000313" key="4">
    <source>
        <dbReference type="EMBL" id="KAG4425457.1"/>
    </source>
</evidence>
<accession>A0A8H7WIK6</accession>
<evidence type="ECO:0000256" key="3">
    <source>
        <dbReference type="RuleBase" id="RU000363"/>
    </source>
</evidence>
<evidence type="ECO:0000256" key="2">
    <source>
        <dbReference type="ARBA" id="ARBA00023002"/>
    </source>
</evidence>